<feature type="domain" description="GGDEF" evidence="5">
    <location>
        <begin position="255"/>
        <end position="387"/>
    </location>
</feature>
<dbReference type="CDD" id="cd01949">
    <property type="entry name" value="GGDEF"/>
    <property type="match status" value="1"/>
</dbReference>
<evidence type="ECO:0000256" key="3">
    <source>
        <dbReference type="SAM" id="MobiDB-lite"/>
    </source>
</evidence>
<feature type="transmembrane region" description="Helical" evidence="4">
    <location>
        <begin position="101"/>
        <end position="119"/>
    </location>
</feature>
<proteinExistence type="predicted"/>
<keyword evidence="4" id="KW-0812">Transmembrane</keyword>
<dbReference type="Pfam" id="PF00990">
    <property type="entry name" value="GGDEF"/>
    <property type="match status" value="1"/>
</dbReference>
<evidence type="ECO:0000313" key="7">
    <source>
        <dbReference type="Proteomes" id="UP000028782"/>
    </source>
</evidence>
<organism evidence="6 7">
    <name type="scientific">Comamonas testosteroni TK102</name>
    <dbReference type="NCBI Taxonomy" id="1392005"/>
    <lineage>
        <taxon>Bacteria</taxon>
        <taxon>Pseudomonadati</taxon>
        <taxon>Pseudomonadota</taxon>
        <taxon>Betaproteobacteria</taxon>
        <taxon>Burkholderiales</taxon>
        <taxon>Comamonadaceae</taxon>
        <taxon>Comamonas</taxon>
    </lineage>
</organism>
<name>A0A076PWW9_COMTE</name>
<dbReference type="SUPFAM" id="SSF55073">
    <property type="entry name" value="Nucleotide cyclase"/>
    <property type="match status" value="1"/>
</dbReference>
<evidence type="ECO:0000256" key="4">
    <source>
        <dbReference type="SAM" id="Phobius"/>
    </source>
</evidence>
<protein>
    <recommendedName>
        <fullName evidence="1">diguanylate cyclase</fullName>
        <ecNumber evidence="1">2.7.7.65</ecNumber>
    </recommendedName>
</protein>
<dbReference type="EC" id="2.7.7.65" evidence="1"/>
<dbReference type="PANTHER" id="PTHR45138">
    <property type="entry name" value="REGULATORY COMPONENTS OF SENSORY TRANSDUCTION SYSTEM"/>
    <property type="match status" value="1"/>
</dbReference>
<dbReference type="InterPro" id="IPR043128">
    <property type="entry name" value="Rev_trsase/Diguanyl_cyclase"/>
</dbReference>
<dbReference type="InterPro" id="IPR050469">
    <property type="entry name" value="Diguanylate_Cyclase"/>
</dbReference>
<evidence type="ECO:0000256" key="2">
    <source>
        <dbReference type="ARBA" id="ARBA00034247"/>
    </source>
</evidence>
<gene>
    <name evidence="6" type="ORF">O987_25605</name>
</gene>
<dbReference type="PROSITE" id="PS50887">
    <property type="entry name" value="GGDEF"/>
    <property type="match status" value="1"/>
</dbReference>
<dbReference type="RefSeq" id="WP_043375371.1">
    <property type="nucleotide sequence ID" value="NZ_CP006704.1"/>
</dbReference>
<reference evidence="6 7" key="1">
    <citation type="journal article" date="2014" name="Genome Announc.">
        <title>Complete Genome Sequence of Polychlorinated Biphenyl Degrader Comamonas testosteroni TK102 (NBRC 109938).</title>
        <authorList>
            <person name="Fukuda K."/>
            <person name="Hosoyama A."/>
            <person name="Tsuchikane K."/>
            <person name="Ohji S."/>
            <person name="Yamazoe A."/>
            <person name="Fujita N."/>
            <person name="Shintani M."/>
            <person name="Kimbara K."/>
        </authorList>
    </citation>
    <scope>NUCLEOTIDE SEQUENCE [LARGE SCALE GENOMIC DNA]</scope>
    <source>
        <strain evidence="6">TK102</strain>
    </source>
</reference>
<dbReference type="AlphaFoldDB" id="A0A076PWW9"/>
<evidence type="ECO:0000256" key="1">
    <source>
        <dbReference type="ARBA" id="ARBA00012528"/>
    </source>
</evidence>
<dbReference type="NCBIfam" id="TIGR00254">
    <property type="entry name" value="GGDEF"/>
    <property type="match status" value="1"/>
</dbReference>
<keyword evidence="4" id="KW-0472">Membrane</keyword>
<dbReference type="SMART" id="SM00267">
    <property type="entry name" value="GGDEF"/>
    <property type="match status" value="1"/>
</dbReference>
<feature type="transmembrane region" description="Helical" evidence="4">
    <location>
        <begin position="156"/>
        <end position="176"/>
    </location>
</feature>
<dbReference type="GO" id="GO:1902201">
    <property type="term" value="P:negative regulation of bacterial-type flagellum-dependent cell motility"/>
    <property type="evidence" value="ECO:0007669"/>
    <property type="project" value="TreeGrafter"/>
</dbReference>
<dbReference type="GO" id="GO:0005886">
    <property type="term" value="C:plasma membrane"/>
    <property type="evidence" value="ECO:0007669"/>
    <property type="project" value="TreeGrafter"/>
</dbReference>
<comment type="catalytic activity">
    <reaction evidence="2">
        <text>2 GTP = 3',3'-c-di-GMP + 2 diphosphate</text>
        <dbReference type="Rhea" id="RHEA:24898"/>
        <dbReference type="ChEBI" id="CHEBI:33019"/>
        <dbReference type="ChEBI" id="CHEBI:37565"/>
        <dbReference type="ChEBI" id="CHEBI:58805"/>
        <dbReference type="EC" id="2.7.7.65"/>
    </reaction>
</comment>
<feature type="transmembrane region" description="Helical" evidence="4">
    <location>
        <begin position="39"/>
        <end position="56"/>
    </location>
</feature>
<dbReference type="GO" id="GO:0043709">
    <property type="term" value="P:cell adhesion involved in single-species biofilm formation"/>
    <property type="evidence" value="ECO:0007669"/>
    <property type="project" value="TreeGrafter"/>
</dbReference>
<dbReference type="EMBL" id="CP006704">
    <property type="protein sequence ID" value="AIJ49191.1"/>
    <property type="molecule type" value="Genomic_DNA"/>
</dbReference>
<feature type="transmembrane region" description="Helical" evidence="4">
    <location>
        <begin position="196"/>
        <end position="213"/>
    </location>
</feature>
<feature type="transmembrane region" description="Helical" evidence="4">
    <location>
        <begin position="125"/>
        <end position="144"/>
    </location>
</feature>
<keyword evidence="4" id="KW-1133">Transmembrane helix</keyword>
<feature type="transmembrane region" description="Helical" evidence="4">
    <location>
        <begin position="6"/>
        <end position="27"/>
    </location>
</feature>
<dbReference type="InterPro" id="IPR000160">
    <property type="entry name" value="GGDEF_dom"/>
</dbReference>
<evidence type="ECO:0000259" key="5">
    <source>
        <dbReference type="PROSITE" id="PS50887"/>
    </source>
</evidence>
<dbReference type="GO" id="GO:0052621">
    <property type="term" value="F:diguanylate cyclase activity"/>
    <property type="evidence" value="ECO:0007669"/>
    <property type="project" value="UniProtKB-EC"/>
</dbReference>
<dbReference type="Gene3D" id="3.30.70.270">
    <property type="match status" value="1"/>
</dbReference>
<dbReference type="InterPro" id="IPR029787">
    <property type="entry name" value="Nucleotide_cyclase"/>
</dbReference>
<dbReference type="KEGG" id="ctes:O987_25605"/>
<accession>A0A076PWW9</accession>
<feature type="region of interest" description="Disordered" evidence="3">
    <location>
        <begin position="374"/>
        <end position="404"/>
    </location>
</feature>
<dbReference type="Proteomes" id="UP000028782">
    <property type="component" value="Chromosome"/>
</dbReference>
<sequence>MLEVDQFSMTLMVAVNLMLVAFSLPWFMGPQLSRAARNAQQFLLLQGLAWLLVLSATRSTSLTWNTLLSVAATAASTSALWQLQKALKGWLGPRRQSLVRALAVLCLLALAGELILIQSQPYRLFWFNICYGLAIASLASLALFPRTPAARTWRYLFFGTGLCTALALLARSYLALHAHRVYSFEQELDPGLSPSWLVPLFTAILFVAILMAWRDEEHRRQQADKPEDSLTGLPLRQAIRNQARHMLNRAQREDLPLALILIDMDHFSHINRRHGYQTGDEALQLMSRTLRKQMRGDEVVARWQGESFCLLIHADQQGVRSLLTRIKSTLQIGAQYELQVELDFSAGCALVPAAWKGLSLNELSSHANAALQQAKKQGRGRVEYSTLTPPPDENPVESDLAPLA</sequence>
<dbReference type="HOGENOM" id="CLU_000445_11_1_4"/>
<dbReference type="PANTHER" id="PTHR45138:SF9">
    <property type="entry name" value="DIGUANYLATE CYCLASE DGCM-RELATED"/>
    <property type="match status" value="1"/>
</dbReference>
<evidence type="ECO:0000313" key="6">
    <source>
        <dbReference type="EMBL" id="AIJ49191.1"/>
    </source>
</evidence>
<feature type="transmembrane region" description="Helical" evidence="4">
    <location>
        <begin position="62"/>
        <end position="81"/>
    </location>
</feature>